<dbReference type="PROSITE" id="PS00618">
    <property type="entry name" value="RECF_2"/>
    <property type="match status" value="1"/>
</dbReference>
<evidence type="ECO:0000313" key="17">
    <source>
        <dbReference type="Proteomes" id="UP000243847"/>
    </source>
</evidence>
<reference evidence="16 17" key="1">
    <citation type="journal article" date="2016" name="Genome Announc.">
        <title>Complete Genome Sequence of Aurantimicrobium minutum Type Strain KNCT, a Planktonic Ultramicrobacterium Isolated from River Water.</title>
        <authorList>
            <person name="Nakai R."/>
            <person name="Fujisawa T."/>
            <person name="Nakamura Y."/>
            <person name="Nishide H."/>
            <person name="Uchiyama I."/>
            <person name="Baba T."/>
            <person name="Toyoda A."/>
            <person name="Fujiyama A."/>
            <person name="Naganuma T."/>
            <person name="Niki H."/>
        </authorList>
    </citation>
    <scope>NUCLEOTIDE SEQUENCE [LARGE SCALE GENOMIC DNA]</scope>
    <source>
        <strain evidence="16 17">KNC</strain>
    </source>
</reference>
<evidence type="ECO:0000256" key="3">
    <source>
        <dbReference type="ARBA" id="ARBA00020170"/>
    </source>
</evidence>
<dbReference type="Gene3D" id="3.40.50.300">
    <property type="entry name" value="P-loop containing nucleotide triphosphate hydrolases"/>
    <property type="match status" value="1"/>
</dbReference>
<dbReference type="InterPro" id="IPR001238">
    <property type="entry name" value="DNA-binding_RecF"/>
</dbReference>
<dbReference type="GO" id="GO:0005737">
    <property type="term" value="C:cytoplasm"/>
    <property type="evidence" value="ECO:0007669"/>
    <property type="project" value="UniProtKB-SubCell"/>
</dbReference>
<protein>
    <recommendedName>
        <fullName evidence="3 13">DNA replication and repair protein RecF</fullName>
    </recommendedName>
</protein>
<dbReference type="SUPFAM" id="SSF52540">
    <property type="entry name" value="P-loop containing nucleoside triphosphate hydrolases"/>
    <property type="match status" value="1"/>
</dbReference>
<evidence type="ECO:0000256" key="6">
    <source>
        <dbReference type="ARBA" id="ARBA00022741"/>
    </source>
</evidence>
<evidence type="ECO:0000256" key="7">
    <source>
        <dbReference type="ARBA" id="ARBA00022763"/>
    </source>
</evidence>
<keyword evidence="7 13" id="KW-0227">DNA damage</keyword>
<dbReference type="OrthoDB" id="9803889at2"/>
<evidence type="ECO:0000256" key="14">
    <source>
        <dbReference type="RuleBase" id="RU000578"/>
    </source>
</evidence>
<dbReference type="PANTHER" id="PTHR32182:SF0">
    <property type="entry name" value="DNA REPLICATION AND REPAIR PROTEIN RECF"/>
    <property type="match status" value="1"/>
</dbReference>
<evidence type="ECO:0000256" key="5">
    <source>
        <dbReference type="ARBA" id="ARBA00022705"/>
    </source>
</evidence>
<keyword evidence="9 13" id="KW-0238">DNA-binding</keyword>
<dbReference type="GO" id="GO:0003697">
    <property type="term" value="F:single-stranded DNA binding"/>
    <property type="evidence" value="ECO:0007669"/>
    <property type="project" value="UniProtKB-UniRule"/>
</dbReference>
<sequence length="375" mass="41017">MHVSSLSLRDFRNYATADIEPSVGSVVLVGSNGQGKTNIVEAINFLATLGSHRTSIDSALIRQGSDAAIVRVNLAHDGRTILLEAQLNRNGANKAQVNRANAKLRDFPRYISTVIFAPEDLMLIRGEPSGRRKFMDDLIIQRTPRLEGVVSDYDRVLKQRNTLLKTAKVKDVEAGNLGTLDIWDERLVSLGTEIMSERRRLLADLSAPLTAAYHAIAGAEHEVSLEIKPSIAGADSAEEYFAAFTHSLETGRIQEIERGITLVGPHRDDVEFTLNGLPAKGYASHGETWSYALSLKLAAARLLRSESVLGDPILILDDVFAELDSARRQRLAEAVADFEQTFITAAVAEDVPEALMTQVFHVQRGTIQAHTGDLA</sequence>
<keyword evidence="6 13" id="KW-0547">Nucleotide-binding</keyword>
<dbReference type="Proteomes" id="UP000243847">
    <property type="component" value="Chromosome sequence1"/>
</dbReference>
<dbReference type="AlphaFoldDB" id="A0A173LYI8"/>
<evidence type="ECO:0000256" key="13">
    <source>
        <dbReference type="HAMAP-Rule" id="MF_00365"/>
    </source>
</evidence>
<dbReference type="CDD" id="cd03242">
    <property type="entry name" value="ABC_RecF"/>
    <property type="match status" value="1"/>
</dbReference>
<evidence type="ECO:0000256" key="10">
    <source>
        <dbReference type="ARBA" id="ARBA00023204"/>
    </source>
</evidence>
<dbReference type="InterPro" id="IPR003395">
    <property type="entry name" value="RecF/RecN/SMC_N"/>
</dbReference>
<comment type="function">
    <text evidence="12 13 14">The RecF protein is involved in DNA metabolism; it is required for DNA replication and normal SOS inducibility. RecF binds preferentially to single-stranded, linear DNA. It also seems to bind ATP.</text>
</comment>
<evidence type="ECO:0000259" key="15">
    <source>
        <dbReference type="Pfam" id="PF02463"/>
    </source>
</evidence>
<keyword evidence="5 13" id="KW-0235">DNA replication</keyword>
<evidence type="ECO:0000256" key="12">
    <source>
        <dbReference type="ARBA" id="ARBA00025401"/>
    </source>
</evidence>
<dbReference type="GO" id="GO:0005524">
    <property type="term" value="F:ATP binding"/>
    <property type="evidence" value="ECO:0007669"/>
    <property type="project" value="UniProtKB-UniRule"/>
</dbReference>
<evidence type="ECO:0000313" key="16">
    <source>
        <dbReference type="EMBL" id="BAU99927.1"/>
    </source>
</evidence>
<dbReference type="GO" id="GO:0006260">
    <property type="term" value="P:DNA replication"/>
    <property type="evidence" value="ECO:0007669"/>
    <property type="project" value="UniProtKB-UniRule"/>
</dbReference>
<dbReference type="InterPro" id="IPR042174">
    <property type="entry name" value="RecF_2"/>
</dbReference>
<dbReference type="InterPro" id="IPR027417">
    <property type="entry name" value="P-loop_NTPase"/>
</dbReference>
<comment type="similarity">
    <text evidence="2 13 14">Belongs to the RecF family.</text>
</comment>
<dbReference type="GO" id="GO:0009432">
    <property type="term" value="P:SOS response"/>
    <property type="evidence" value="ECO:0007669"/>
    <property type="project" value="UniProtKB-UniRule"/>
</dbReference>
<dbReference type="NCBIfam" id="TIGR00611">
    <property type="entry name" value="recf"/>
    <property type="match status" value="1"/>
</dbReference>
<dbReference type="RefSeq" id="WP_096382902.1">
    <property type="nucleotide sequence ID" value="NZ_AP017457.1"/>
</dbReference>
<keyword evidence="11 13" id="KW-0742">SOS response</keyword>
<evidence type="ECO:0000256" key="8">
    <source>
        <dbReference type="ARBA" id="ARBA00022840"/>
    </source>
</evidence>
<dbReference type="GO" id="GO:0000731">
    <property type="term" value="P:DNA synthesis involved in DNA repair"/>
    <property type="evidence" value="ECO:0007669"/>
    <property type="project" value="TreeGrafter"/>
</dbReference>
<feature type="binding site" evidence="13">
    <location>
        <begin position="30"/>
        <end position="37"/>
    </location>
    <ligand>
        <name>ATP</name>
        <dbReference type="ChEBI" id="CHEBI:30616"/>
    </ligand>
</feature>
<feature type="domain" description="RecF/RecN/SMC N-terminal" evidence="15">
    <location>
        <begin position="3"/>
        <end position="361"/>
    </location>
</feature>
<dbReference type="KEGG" id="amin:AUMI_113850"/>
<organism evidence="16 17">
    <name type="scientific">Aurantimicrobium minutum</name>
    <dbReference type="NCBI Taxonomy" id="708131"/>
    <lineage>
        <taxon>Bacteria</taxon>
        <taxon>Bacillati</taxon>
        <taxon>Actinomycetota</taxon>
        <taxon>Actinomycetes</taxon>
        <taxon>Micrococcales</taxon>
        <taxon>Microbacteriaceae</taxon>
        <taxon>Aurantimicrobium</taxon>
    </lineage>
</organism>
<comment type="subcellular location">
    <subcellularLocation>
        <location evidence="1 13 14">Cytoplasm</location>
    </subcellularLocation>
</comment>
<dbReference type="GeneID" id="80452577"/>
<accession>A0A173LYI8</accession>
<keyword evidence="8 13" id="KW-0067">ATP-binding</keyword>
<gene>
    <name evidence="13" type="primary">recF</name>
    <name evidence="16" type="ORF">AUMI_113850</name>
</gene>
<keyword evidence="4 13" id="KW-0963">Cytoplasm</keyword>
<proteinExistence type="inferred from homology"/>
<dbReference type="InterPro" id="IPR018078">
    <property type="entry name" value="DNA-binding_RecF_CS"/>
</dbReference>
<dbReference type="PROSITE" id="PS00617">
    <property type="entry name" value="RECF_1"/>
    <property type="match status" value="1"/>
</dbReference>
<name>A0A173LYI8_9MICO</name>
<dbReference type="HAMAP" id="MF_00365">
    <property type="entry name" value="RecF"/>
    <property type="match status" value="1"/>
</dbReference>
<dbReference type="PANTHER" id="PTHR32182">
    <property type="entry name" value="DNA REPLICATION AND REPAIR PROTEIN RECF"/>
    <property type="match status" value="1"/>
</dbReference>
<evidence type="ECO:0000256" key="11">
    <source>
        <dbReference type="ARBA" id="ARBA00023236"/>
    </source>
</evidence>
<evidence type="ECO:0000256" key="1">
    <source>
        <dbReference type="ARBA" id="ARBA00004496"/>
    </source>
</evidence>
<evidence type="ECO:0000256" key="2">
    <source>
        <dbReference type="ARBA" id="ARBA00008016"/>
    </source>
</evidence>
<dbReference type="Gene3D" id="1.20.1050.90">
    <property type="entry name" value="RecF/RecN/SMC, N-terminal domain"/>
    <property type="match status" value="1"/>
</dbReference>
<keyword evidence="10 13" id="KW-0234">DNA repair</keyword>
<dbReference type="EMBL" id="AP017457">
    <property type="protein sequence ID" value="BAU99927.1"/>
    <property type="molecule type" value="Genomic_DNA"/>
</dbReference>
<evidence type="ECO:0000256" key="9">
    <source>
        <dbReference type="ARBA" id="ARBA00023125"/>
    </source>
</evidence>
<evidence type="ECO:0000256" key="4">
    <source>
        <dbReference type="ARBA" id="ARBA00022490"/>
    </source>
</evidence>
<dbReference type="GO" id="GO:0006302">
    <property type="term" value="P:double-strand break repair"/>
    <property type="evidence" value="ECO:0007669"/>
    <property type="project" value="TreeGrafter"/>
</dbReference>
<dbReference type="Pfam" id="PF02463">
    <property type="entry name" value="SMC_N"/>
    <property type="match status" value="1"/>
</dbReference>